<dbReference type="RefSeq" id="XP_012652446.1">
    <property type="nucleotide sequence ID" value="XM_012796992.1"/>
</dbReference>
<protein>
    <submittedName>
        <fullName evidence="2">Uncharacterized protein</fullName>
    </submittedName>
</protein>
<organism evidence="2 3">
    <name type="scientific">Tetrahymena thermophila (strain SB210)</name>
    <dbReference type="NCBI Taxonomy" id="312017"/>
    <lineage>
        <taxon>Eukaryota</taxon>
        <taxon>Sar</taxon>
        <taxon>Alveolata</taxon>
        <taxon>Ciliophora</taxon>
        <taxon>Intramacronucleata</taxon>
        <taxon>Oligohymenophorea</taxon>
        <taxon>Hymenostomatida</taxon>
        <taxon>Tetrahymenina</taxon>
        <taxon>Tetrahymenidae</taxon>
        <taxon>Tetrahymena</taxon>
    </lineage>
</organism>
<dbReference type="AlphaFoldDB" id="W7XC81"/>
<reference evidence="2" key="2">
    <citation type="submission" date="2008-09" db="EMBL/GenBank/DDBJ databases">
        <authorList>
            <person name="Eisen J.A."/>
            <person name="Wu M."/>
            <person name="Wu D."/>
            <person name="Nierman W.C."/>
            <person name="Orias E."/>
            <person name="Delcher A.L."/>
            <person name="Salzberg S.L."/>
        </authorList>
    </citation>
    <scope>NUCLEOTIDE SEQUENCE</scope>
    <source>
        <strain evidence="2">SB210</strain>
    </source>
</reference>
<dbReference type="EMBL" id="GG662728">
    <property type="protein sequence ID" value="EWS75022.1"/>
    <property type="molecule type" value="Genomic_DNA"/>
</dbReference>
<reference evidence="3" key="1">
    <citation type="journal article" date="2006" name="PLoS Biol.">
        <title>Macronuclear genome sequence of the ciliate Tetrahymena thermophila, a model eukaryote.</title>
        <authorList>
            <person name="Eisen J.A."/>
            <person name="Coyne R.S."/>
            <person name="Wu M."/>
            <person name="Wu D."/>
            <person name="Thiagarajan M."/>
            <person name="Wortman J.R."/>
            <person name="Badger J.H."/>
            <person name="Ren Q."/>
            <person name="Amedeo P."/>
            <person name="Jones K.M."/>
            <person name="Tallon L.J."/>
            <person name="Delcher A.L."/>
            <person name="Salzberg S.L."/>
            <person name="Silva J.C."/>
            <person name="Haas B.J."/>
            <person name="Majoros W.H."/>
            <person name="Farzad M."/>
            <person name="Carlton J.M."/>
            <person name="Smith R.K. Jr."/>
            <person name="Garg J."/>
            <person name="Pearlman R.E."/>
            <person name="Karrer K.M."/>
            <person name="Sun L."/>
            <person name="Manning G."/>
            <person name="Elde N.C."/>
            <person name="Turkewitz A.P."/>
            <person name="Asai D.J."/>
            <person name="Wilkes D.E."/>
            <person name="Wang Y."/>
            <person name="Cai H."/>
            <person name="Collins K."/>
            <person name="Stewart B.A."/>
            <person name="Lee S.R."/>
            <person name="Wilamowska K."/>
            <person name="Weinberg Z."/>
            <person name="Ruzzo W.L."/>
            <person name="Wloga D."/>
            <person name="Gaertig J."/>
            <person name="Frankel J."/>
            <person name="Tsao C.-C."/>
            <person name="Gorovsky M.A."/>
            <person name="Keeling P.J."/>
            <person name="Waller R.F."/>
            <person name="Patron N.J."/>
            <person name="Cherry J.M."/>
            <person name="Stover N.A."/>
            <person name="Krieger C.J."/>
            <person name="del Toro C."/>
            <person name="Ryder H.F."/>
            <person name="Williamson S.C."/>
            <person name="Barbeau R.A."/>
            <person name="Hamilton E.P."/>
            <person name="Orias E."/>
        </authorList>
    </citation>
    <scope>NUCLEOTIDE SEQUENCE [LARGE SCALE GENOMIC DNA]</scope>
    <source>
        <strain evidence="3">SB210</strain>
    </source>
</reference>
<evidence type="ECO:0000313" key="3">
    <source>
        <dbReference type="Proteomes" id="UP000009168"/>
    </source>
</evidence>
<dbReference type="Proteomes" id="UP000009168">
    <property type="component" value="Unassembled WGS sequence"/>
</dbReference>
<proteinExistence type="predicted"/>
<evidence type="ECO:0000313" key="2">
    <source>
        <dbReference type="EMBL" id="EWS75022.1"/>
    </source>
</evidence>
<evidence type="ECO:0000313" key="1">
    <source>
        <dbReference type="EMBL" id="EWS71240.1"/>
    </source>
</evidence>
<name>W7XC81_TETTS</name>
<dbReference type="KEGG" id="tet:TTHERM_001192481"/>
<sequence length="55" mass="6259">MIKRTLSSVNGIQKPLVFYSLRRIGIFAFHDDHPSLCLTDRLYEKSPVVGGCECF</sequence>
<dbReference type="EMBL" id="GG662270">
    <property type="protein sequence ID" value="EWS71240.1"/>
    <property type="molecule type" value="Genomic_DNA"/>
</dbReference>
<reference evidence="2" key="3">
    <citation type="submission" date="2014-02" db="EMBL/GenBank/DDBJ databases">
        <title>Annotation update of Tetrahymena thermophila SB210.</title>
        <authorList>
            <person name="Bidwell S."/>
            <person name="Michalis H.M."/>
            <person name="Zafar N."/>
            <person name="Joardar V."/>
            <person name="Miao W."/>
            <person name="Russ C."/>
            <person name="Eisen J."/>
            <person name="Wu M."/>
            <person name="Wu D."/>
            <person name="Nierman W."/>
            <person name="Orias E."/>
            <person name="Delcher A."/>
            <person name="Salzberg S."/>
            <person name="Coyne R."/>
        </authorList>
    </citation>
    <scope>NUCLEOTIDE SEQUENCE</scope>
    <source>
        <strain evidence="2">SB210</strain>
    </source>
</reference>
<dbReference type="InParanoid" id="W7XC81"/>
<dbReference type="GeneID" id="24441890"/>
<gene>
    <name evidence="1" type="ORF">TTHERM_001071451</name>
    <name evidence="2" type="ORF">TTHERM_001192481</name>
</gene>
<keyword evidence="3" id="KW-1185">Reference proteome</keyword>
<dbReference type="KEGG" id="tet:TTHERM_001071451"/>
<dbReference type="GeneID" id="24441610"/>
<accession>W7XC81</accession>
<dbReference type="RefSeq" id="XP_012656228.1">
    <property type="nucleotide sequence ID" value="XM_012800774.1"/>
</dbReference>